<accession>A0ABQ0JAK1</accession>
<dbReference type="Proteomes" id="UP000029223">
    <property type="component" value="Unassembled WGS sequence"/>
</dbReference>
<name>A0ABQ0JAK1_9VIBR</name>
<evidence type="ECO:0000313" key="2">
    <source>
        <dbReference type="Proteomes" id="UP000029223"/>
    </source>
</evidence>
<organism evidence="1 2">
    <name type="scientific">Vibrio variabilis</name>
    <dbReference type="NCBI Taxonomy" id="990271"/>
    <lineage>
        <taxon>Bacteria</taxon>
        <taxon>Pseudomonadati</taxon>
        <taxon>Pseudomonadota</taxon>
        <taxon>Gammaproteobacteria</taxon>
        <taxon>Vibrionales</taxon>
        <taxon>Vibrionaceae</taxon>
        <taxon>Vibrio</taxon>
    </lineage>
</organism>
<dbReference type="EMBL" id="BBMS01000012">
    <property type="protein sequence ID" value="GAL25771.1"/>
    <property type="molecule type" value="Genomic_DNA"/>
</dbReference>
<comment type="caution">
    <text evidence="1">The sequence shown here is derived from an EMBL/GenBank/DDBJ whole genome shotgun (WGS) entry which is preliminary data.</text>
</comment>
<reference evidence="2" key="1">
    <citation type="submission" date="2014-09" db="EMBL/GenBank/DDBJ databases">
        <title>Vibrio variabilis JCM 19239. (C206) whole genome shotgun sequence.</title>
        <authorList>
            <person name="Sawabe T."/>
            <person name="Meirelles P."/>
            <person name="Nakanishi M."/>
            <person name="Sayaka M."/>
            <person name="Hattori M."/>
            <person name="Ohkuma M."/>
        </authorList>
    </citation>
    <scope>NUCLEOTIDE SEQUENCE [LARGE SCALE GENOMIC DNA]</scope>
    <source>
        <strain evidence="2">JCM 19239</strain>
    </source>
</reference>
<gene>
    <name evidence="1" type="ORF">JCM19239_4258</name>
</gene>
<evidence type="ECO:0000313" key="1">
    <source>
        <dbReference type="EMBL" id="GAL25771.1"/>
    </source>
</evidence>
<proteinExistence type="predicted"/>
<sequence>MISTVAGDMLRRYLDNQPMFPDYGFLTRTQDIFLPLEKLS</sequence>
<keyword evidence="2" id="KW-1185">Reference proteome</keyword>
<protein>
    <submittedName>
        <fullName evidence="1">Uncharacterized protein</fullName>
    </submittedName>
</protein>